<comment type="caution">
    <text evidence="1">The sequence shown here is derived from an EMBL/GenBank/DDBJ whole genome shotgun (WGS) entry which is preliminary data.</text>
</comment>
<gene>
    <name evidence="1" type="ORF">HY474_01995</name>
</gene>
<proteinExistence type="predicted"/>
<accession>A0A932YY79</accession>
<protein>
    <submittedName>
        <fullName evidence="1">Uncharacterized protein</fullName>
    </submittedName>
</protein>
<organism evidence="1 2">
    <name type="scientific">Candidatus Sungiibacteriota bacterium</name>
    <dbReference type="NCBI Taxonomy" id="2750080"/>
    <lineage>
        <taxon>Bacteria</taxon>
        <taxon>Candidatus Sungiibacteriota</taxon>
    </lineage>
</organism>
<dbReference type="EMBL" id="JACQMJ010000008">
    <property type="protein sequence ID" value="MBI4132384.1"/>
    <property type="molecule type" value="Genomic_DNA"/>
</dbReference>
<dbReference type="AlphaFoldDB" id="A0A932YY79"/>
<evidence type="ECO:0000313" key="2">
    <source>
        <dbReference type="Proteomes" id="UP000704960"/>
    </source>
</evidence>
<evidence type="ECO:0000313" key="1">
    <source>
        <dbReference type="EMBL" id="MBI4132384.1"/>
    </source>
</evidence>
<name>A0A932YY79_9BACT</name>
<reference evidence="1" key="1">
    <citation type="submission" date="2020-07" db="EMBL/GenBank/DDBJ databases">
        <title>Huge and variable diversity of episymbiotic CPR bacteria and DPANN archaea in groundwater ecosystems.</title>
        <authorList>
            <person name="He C.Y."/>
            <person name="Keren R."/>
            <person name="Whittaker M."/>
            <person name="Farag I.F."/>
            <person name="Doudna J."/>
            <person name="Cate J.H.D."/>
            <person name="Banfield J.F."/>
        </authorList>
    </citation>
    <scope>NUCLEOTIDE SEQUENCE</scope>
    <source>
        <strain evidence="1">NC_groundwater_1226_Ag_S-0.1um_59_124</strain>
    </source>
</reference>
<dbReference type="Proteomes" id="UP000704960">
    <property type="component" value="Unassembled WGS sequence"/>
</dbReference>
<sequence length="72" mass="7887">MAALGRRIRACVSEELEGGMLTDALVKLIGDKIIPHLSRNIVSRMTAAKMQKELSDALYQAVIKALHEASRP</sequence>